<dbReference type="GO" id="GO:0006046">
    <property type="term" value="P:N-acetylglucosamine catabolic process"/>
    <property type="evidence" value="ECO:0007669"/>
    <property type="project" value="TreeGrafter"/>
</dbReference>
<comment type="similarity">
    <text evidence="1 9">Belongs to the metallo-dependent hydrolases superfamily. NagA family.</text>
</comment>
<feature type="binding site" evidence="11">
    <location>
        <position position="141"/>
    </location>
    <ligand>
        <name>substrate</name>
    </ligand>
</feature>
<dbReference type="FunFam" id="3.20.20.140:FF:000004">
    <property type="entry name" value="N-acetylglucosamine-6-phosphate deacetylase"/>
    <property type="match status" value="1"/>
</dbReference>
<comment type="caution">
    <text evidence="15">The sequence shown here is derived from an EMBL/GenBank/DDBJ whole genome shotgun (WGS) entry which is preliminary data.</text>
</comment>
<evidence type="ECO:0000256" key="5">
    <source>
        <dbReference type="ARBA" id="ARBA00022801"/>
    </source>
</evidence>
<dbReference type="OrthoDB" id="9776488at2"/>
<dbReference type="Proteomes" id="UP000235945">
    <property type="component" value="Unassembled WGS sequence"/>
</dbReference>
<dbReference type="Pfam" id="PF01979">
    <property type="entry name" value="Amidohydro_1"/>
    <property type="match status" value="1"/>
</dbReference>
<dbReference type="InterPro" id="IPR011059">
    <property type="entry name" value="Metal-dep_hydrolase_composite"/>
</dbReference>
<dbReference type="EMBL" id="JACHJF010000003">
    <property type="protein sequence ID" value="MBB5118028.1"/>
    <property type="molecule type" value="Genomic_DNA"/>
</dbReference>
<keyword evidence="4 12" id="KW-0479">Metal-binding</keyword>
<accession>A0A2N8NWN3</accession>
<dbReference type="Gene3D" id="3.20.20.140">
    <property type="entry name" value="Metal-dependent hydrolases"/>
    <property type="match status" value="1"/>
</dbReference>
<evidence type="ECO:0000313" key="14">
    <source>
        <dbReference type="EMBL" id="MBB5118028.1"/>
    </source>
</evidence>
<evidence type="ECO:0000256" key="6">
    <source>
        <dbReference type="ARBA" id="ARBA00023277"/>
    </source>
</evidence>
<evidence type="ECO:0000256" key="7">
    <source>
        <dbReference type="ARBA" id="ARBA00047647"/>
    </source>
</evidence>
<evidence type="ECO:0000259" key="13">
    <source>
        <dbReference type="Pfam" id="PF01979"/>
    </source>
</evidence>
<evidence type="ECO:0000313" key="16">
    <source>
        <dbReference type="Proteomes" id="UP000235945"/>
    </source>
</evidence>
<dbReference type="RefSeq" id="WP_102917963.1">
    <property type="nucleotide sequence ID" value="NZ_JACHJF010000003.1"/>
</dbReference>
<comment type="catalytic activity">
    <reaction evidence="7">
        <text>N-acetyl-D-glucosamine 6-phosphate + H2O = D-glucosamine 6-phosphate + acetate</text>
        <dbReference type="Rhea" id="RHEA:22936"/>
        <dbReference type="ChEBI" id="CHEBI:15377"/>
        <dbReference type="ChEBI" id="CHEBI:30089"/>
        <dbReference type="ChEBI" id="CHEBI:57513"/>
        <dbReference type="ChEBI" id="CHEBI:58725"/>
        <dbReference type="EC" id="3.5.1.25"/>
    </reaction>
</comment>
<feature type="active site" description="Proton donor/acceptor" evidence="10">
    <location>
        <position position="275"/>
    </location>
</feature>
<feature type="binding site" evidence="12">
    <location>
        <position position="217"/>
    </location>
    <ligand>
        <name>Zn(2+)</name>
        <dbReference type="ChEBI" id="CHEBI:29105"/>
    </ligand>
</feature>
<evidence type="ECO:0000256" key="9">
    <source>
        <dbReference type="PIRNR" id="PIRNR038994"/>
    </source>
</evidence>
<dbReference type="InterPro" id="IPR003764">
    <property type="entry name" value="GlcNAc_6-P_deAcase"/>
</dbReference>
<organism evidence="15 16">
    <name type="scientific">Streptomyces eurocidicus</name>
    <name type="common">Streptoverticillium eurocidicus</name>
    <dbReference type="NCBI Taxonomy" id="66423"/>
    <lineage>
        <taxon>Bacteria</taxon>
        <taxon>Bacillati</taxon>
        <taxon>Actinomycetota</taxon>
        <taxon>Actinomycetes</taxon>
        <taxon>Kitasatosporales</taxon>
        <taxon>Streptomycetaceae</taxon>
        <taxon>Streptomyces</taxon>
    </lineage>
</organism>
<feature type="binding site" evidence="12">
    <location>
        <position position="196"/>
    </location>
    <ligand>
        <name>Zn(2+)</name>
        <dbReference type="ChEBI" id="CHEBI:29105"/>
    </ligand>
</feature>
<evidence type="ECO:0000256" key="10">
    <source>
        <dbReference type="PIRSR" id="PIRSR038994-1"/>
    </source>
</evidence>
<evidence type="ECO:0000256" key="3">
    <source>
        <dbReference type="ARBA" id="ARBA00018029"/>
    </source>
</evidence>
<dbReference type="SUPFAM" id="SSF51556">
    <property type="entry name" value="Metallo-dependent hydrolases"/>
    <property type="match status" value="1"/>
</dbReference>
<dbReference type="NCBIfam" id="TIGR00221">
    <property type="entry name" value="nagA"/>
    <property type="match status" value="1"/>
</dbReference>
<proteinExistence type="inferred from homology"/>
<comment type="pathway">
    <text evidence="8">Amino-sugar metabolism; N-acetylneuraminate degradation; D-fructose 6-phosphate from N-acetylneuraminate: step 4/5.</text>
</comment>
<dbReference type="PIRSF" id="PIRSF038994">
    <property type="entry name" value="NagA"/>
    <property type="match status" value="1"/>
</dbReference>
<feature type="binding site" evidence="11">
    <location>
        <position position="228"/>
    </location>
    <ligand>
        <name>substrate</name>
    </ligand>
</feature>
<keyword evidence="6 9" id="KW-0119">Carbohydrate metabolism</keyword>
<feature type="binding site" evidence="11">
    <location>
        <begin position="220"/>
        <end position="221"/>
    </location>
    <ligand>
        <name>substrate</name>
    </ligand>
</feature>
<dbReference type="GO" id="GO:0008448">
    <property type="term" value="F:N-acetylglucosamine-6-phosphate deacetylase activity"/>
    <property type="evidence" value="ECO:0007669"/>
    <property type="project" value="UniProtKB-EC"/>
</dbReference>
<dbReference type="EC" id="3.5.1.25" evidence="2"/>
<dbReference type="EMBL" id="LGUI01000003">
    <property type="protein sequence ID" value="PNE33187.1"/>
    <property type="molecule type" value="Genomic_DNA"/>
</dbReference>
<comment type="cofactor">
    <cofactor evidence="12">
        <name>a divalent metal cation</name>
        <dbReference type="ChEBI" id="CHEBI:60240"/>
    </cofactor>
    <text evidence="12">Binds 1 divalent metal cation per subunit.</text>
</comment>
<evidence type="ECO:0000313" key="17">
    <source>
        <dbReference type="Proteomes" id="UP000528608"/>
    </source>
</evidence>
<evidence type="ECO:0000256" key="11">
    <source>
        <dbReference type="PIRSR" id="PIRSR038994-2"/>
    </source>
</evidence>
<feature type="binding site" evidence="11">
    <location>
        <position position="252"/>
    </location>
    <ligand>
        <name>substrate</name>
    </ligand>
</feature>
<evidence type="ECO:0000256" key="4">
    <source>
        <dbReference type="ARBA" id="ARBA00022723"/>
    </source>
</evidence>
<keyword evidence="5 9" id="KW-0378">Hydrolase</keyword>
<reference evidence="16" key="2">
    <citation type="submission" date="2015-07" db="EMBL/GenBank/DDBJ databases">
        <authorList>
            <person name="Graham D.E."/>
            <person name="Giannone R.J."/>
            <person name="Gulvik C.A."/>
            <person name="Hettich R.L."/>
            <person name="Klingeman D.M."/>
            <person name="Mahan K.M."/>
            <person name="Parry R.J."/>
            <person name="Spain J.C."/>
        </authorList>
    </citation>
    <scope>NUCLEOTIDE SEQUENCE [LARGE SCALE GENOMIC DNA]</scope>
    <source>
        <strain evidence="16">ATCC 27428</strain>
    </source>
</reference>
<dbReference type="InterPro" id="IPR032466">
    <property type="entry name" value="Metal_Hydrolase"/>
</dbReference>
<protein>
    <recommendedName>
        <fullName evidence="3">N-acetylglucosamine-6-phosphate deacetylase</fullName>
        <ecNumber evidence="2">3.5.1.25</ecNumber>
    </recommendedName>
</protein>
<reference evidence="15" key="1">
    <citation type="submission" date="2015-07" db="EMBL/GenBank/DDBJ databases">
        <authorList>
            <person name="Noorani M."/>
        </authorList>
    </citation>
    <scope>NUCLEOTIDE SEQUENCE [LARGE SCALE GENOMIC DNA]</scope>
    <source>
        <strain evidence="15">ATCC 27428</strain>
    </source>
</reference>
<gene>
    <name evidence="15" type="ORF">AF335_09595</name>
    <name evidence="14" type="ORF">FHS36_001449</name>
</gene>
<evidence type="ECO:0000256" key="8">
    <source>
        <dbReference type="ARBA" id="ARBA00060590"/>
    </source>
</evidence>
<dbReference type="InterPro" id="IPR006680">
    <property type="entry name" value="Amidohydro-rel"/>
</dbReference>
<name>A0A2N8NWN3_STREU</name>
<evidence type="ECO:0000256" key="2">
    <source>
        <dbReference type="ARBA" id="ARBA00011899"/>
    </source>
</evidence>
<dbReference type="CDD" id="cd00854">
    <property type="entry name" value="NagA"/>
    <property type="match status" value="1"/>
</dbReference>
<evidence type="ECO:0000256" key="1">
    <source>
        <dbReference type="ARBA" id="ARBA00010716"/>
    </source>
</evidence>
<evidence type="ECO:0000256" key="12">
    <source>
        <dbReference type="PIRSR" id="PIRSR038994-3"/>
    </source>
</evidence>
<dbReference type="Proteomes" id="UP000528608">
    <property type="component" value="Unassembled WGS sequence"/>
</dbReference>
<dbReference type="GO" id="GO:0046872">
    <property type="term" value="F:metal ion binding"/>
    <property type="evidence" value="ECO:0007669"/>
    <property type="project" value="UniProtKB-KW"/>
</dbReference>
<reference evidence="14 17" key="3">
    <citation type="submission" date="2020-08" db="EMBL/GenBank/DDBJ databases">
        <title>Genomic Encyclopedia of Type Strains, Phase III (KMG-III): the genomes of soil and plant-associated and newly described type strains.</title>
        <authorList>
            <person name="Whitman W."/>
        </authorList>
    </citation>
    <scope>NUCLEOTIDE SEQUENCE [LARGE SCALE GENOMIC DNA]</scope>
    <source>
        <strain evidence="14 17">CECT 3259</strain>
    </source>
</reference>
<feature type="domain" description="Amidohydrolase-related" evidence="13">
    <location>
        <begin position="55"/>
        <end position="385"/>
    </location>
</feature>
<sequence>MVERTVLAGARVVLPTGVVAGGHVTVEDGRIAGCGVQDPPGARDGQRTLDLTGHWIVPGFVDVHVHGGGGASFSAGSAEEALTAIRTHRAHGTTTMVASTVTGDLDDLARQAAVLSELTEQGDLAGIHFEGPFISPHRCGAHQPELLRDPDPADVRKLVDAARGAARMMTLAPELPGGLDSVRLLADLGVIAAVGHTDSTYEATLDAVEAGATVATHLFNAMPSLLHRAPGPIAALLEDDRVTVELINDGTHLHPAVLELAFARAGADRVAFITDAMGAAGMNDGMYPLGPMSVEVKDGVARIADGPTAGSIAGSTLTLDTAFKRAVTVDRLPVEDAVRALSANPARLLGVGDRVGSLEPGKDADLVVLDASYDLVGVMRKGEWVVSPEAR</sequence>
<feature type="binding site" evidence="11">
    <location>
        <begin position="312"/>
        <end position="314"/>
    </location>
    <ligand>
        <name>substrate</name>
    </ligand>
</feature>
<dbReference type="AlphaFoldDB" id="A0A2N8NWN3"/>
<dbReference type="PANTHER" id="PTHR11113:SF14">
    <property type="entry name" value="N-ACETYLGLUCOSAMINE-6-PHOSPHATE DEACETYLASE"/>
    <property type="match status" value="1"/>
</dbReference>
<evidence type="ECO:0000313" key="15">
    <source>
        <dbReference type="EMBL" id="PNE33187.1"/>
    </source>
</evidence>
<keyword evidence="16" id="KW-1185">Reference proteome</keyword>
<feature type="binding site" evidence="12">
    <location>
        <position position="130"/>
    </location>
    <ligand>
        <name>Zn(2+)</name>
        <dbReference type="ChEBI" id="CHEBI:29105"/>
    </ligand>
</feature>
<dbReference type="Gene3D" id="2.30.40.10">
    <property type="entry name" value="Urease, subunit C, domain 1"/>
    <property type="match status" value="1"/>
</dbReference>
<dbReference type="SUPFAM" id="SSF51338">
    <property type="entry name" value="Composite domain of metallo-dependent hydrolases"/>
    <property type="match status" value="1"/>
</dbReference>
<dbReference type="PANTHER" id="PTHR11113">
    <property type="entry name" value="N-ACETYLGLUCOSAMINE-6-PHOSPHATE DEACETYLASE"/>
    <property type="match status" value="1"/>
</dbReference>